<dbReference type="Proteomes" id="UP001596547">
    <property type="component" value="Unassembled WGS sequence"/>
</dbReference>
<evidence type="ECO:0000313" key="7">
    <source>
        <dbReference type="Proteomes" id="UP001596547"/>
    </source>
</evidence>
<sequence length="205" mass="22062">MSGLLPTSTDASSEQKGELRTLWLDSDHAGELLSSLSSETARAVLTTLHDRPATASEVADRVDTSLQNARHHLTNLQDAGLVRVADIRYSQKGREMNVYAPTEEPLVVFVGREERKTSFLDSLRSLVAAVGLLGIVSLFVQWLLTPETMATAADSLPRMADGLGNGGAAASLSAPPGVLFFAGGLLVLALLVAWRRWHRVNYPTV</sequence>
<dbReference type="InterPro" id="IPR056525">
    <property type="entry name" value="HVO_1552_C"/>
</dbReference>
<evidence type="ECO:0000256" key="1">
    <source>
        <dbReference type="ARBA" id="ARBA00023015"/>
    </source>
</evidence>
<reference evidence="6 7" key="1">
    <citation type="journal article" date="2019" name="Int. J. Syst. Evol. Microbiol.">
        <title>The Global Catalogue of Microorganisms (GCM) 10K type strain sequencing project: providing services to taxonomists for standard genome sequencing and annotation.</title>
        <authorList>
            <consortium name="The Broad Institute Genomics Platform"/>
            <consortium name="The Broad Institute Genome Sequencing Center for Infectious Disease"/>
            <person name="Wu L."/>
            <person name="Ma J."/>
        </authorList>
    </citation>
    <scope>NUCLEOTIDE SEQUENCE [LARGE SCALE GENOMIC DNA]</scope>
    <source>
        <strain evidence="6 7">PSR21</strain>
    </source>
</reference>
<protein>
    <submittedName>
        <fullName evidence="6">ArsR/SmtB family transcription factor</fullName>
    </submittedName>
</protein>
<evidence type="ECO:0000256" key="4">
    <source>
        <dbReference type="SAM" id="Phobius"/>
    </source>
</evidence>
<dbReference type="InterPro" id="IPR036388">
    <property type="entry name" value="WH-like_DNA-bd_sf"/>
</dbReference>
<feature type="transmembrane region" description="Helical" evidence="4">
    <location>
        <begin position="177"/>
        <end position="194"/>
    </location>
</feature>
<evidence type="ECO:0000256" key="2">
    <source>
        <dbReference type="ARBA" id="ARBA00023125"/>
    </source>
</evidence>
<dbReference type="RefSeq" id="WP_276303037.1">
    <property type="nucleotide sequence ID" value="NZ_CP119992.1"/>
</dbReference>
<keyword evidence="7" id="KW-1185">Reference proteome</keyword>
<dbReference type="InterPro" id="IPR011991">
    <property type="entry name" value="ArsR-like_HTH"/>
</dbReference>
<keyword evidence="4" id="KW-0472">Membrane</keyword>
<organism evidence="6 7">
    <name type="scientific">Halomarina halobia</name>
    <dbReference type="NCBI Taxonomy" id="3033386"/>
    <lineage>
        <taxon>Archaea</taxon>
        <taxon>Methanobacteriati</taxon>
        <taxon>Methanobacteriota</taxon>
        <taxon>Stenosarchaea group</taxon>
        <taxon>Halobacteria</taxon>
        <taxon>Halobacteriales</taxon>
        <taxon>Natronomonadaceae</taxon>
        <taxon>Halomarina</taxon>
    </lineage>
</organism>
<proteinExistence type="predicted"/>
<name>A0ABD6ABK1_9EURY</name>
<dbReference type="Gene3D" id="1.10.10.10">
    <property type="entry name" value="Winged helix-like DNA-binding domain superfamily/Winged helix DNA-binding domain"/>
    <property type="match status" value="1"/>
</dbReference>
<keyword evidence="2" id="KW-0238">DNA-binding</keyword>
<dbReference type="PANTHER" id="PTHR43132:SF2">
    <property type="entry name" value="ARSENICAL RESISTANCE OPERON REPRESSOR ARSR-RELATED"/>
    <property type="match status" value="1"/>
</dbReference>
<dbReference type="InterPro" id="IPR051011">
    <property type="entry name" value="Metal_resp_trans_reg"/>
</dbReference>
<feature type="transmembrane region" description="Helical" evidence="4">
    <location>
        <begin position="125"/>
        <end position="144"/>
    </location>
</feature>
<keyword evidence="3" id="KW-0804">Transcription</keyword>
<comment type="caution">
    <text evidence="6">The sequence shown here is derived from an EMBL/GenBank/DDBJ whole genome shotgun (WGS) entry which is preliminary data.</text>
</comment>
<dbReference type="Pfam" id="PF24267">
    <property type="entry name" value="HVO_1552_C"/>
    <property type="match status" value="1"/>
</dbReference>
<dbReference type="InterPro" id="IPR036390">
    <property type="entry name" value="WH_DNA-bd_sf"/>
</dbReference>
<dbReference type="CDD" id="cd00090">
    <property type="entry name" value="HTH_ARSR"/>
    <property type="match status" value="1"/>
</dbReference>
<accession>A0ABD6ABK1</accession>
<dbReference type="PANTHER" id="PTHR43132">
    <property type="entry name" value="ARSENICAL RESISTANCE OPERON REPRESSOR ARSR-RELATED"/>
    <property type="match status" value="1"/>
</dbReference>
<evidence type="ECO:0000256" key="3">
    <source>
        <dbReference type="ARBA" id="ARBA00023163"/>
    </source>
</evidence>
<dbReference type="AlphaFoldDB" id="A0ABD6ABK1"/>
<evidence type="ECO:0000313" key="6">
    <source>
        <dbReference type="EMBL" id="MFC7317721.1"/>
    </source>
</evidence>
<dbReference type="SUPFAM" id="SSF46785">
    <property type="entry name" value="Winged helix' DNA-binding domain"/>
    <property type="match status" value="1"/>
</dbReference>
<feature type="domain" description="HTH arsR-type" evidence="5">
    <location>
        <begin position="31"/>
        <end position="104"/>
    </location>
</feature>
<dbReference type="Pfam" id="PF12840">
    <property type="entry name" value="HTH_20"/>
    <property type="match status" value="1"/>
</dbReference>
<evidence type="ECO:0000259" key="5">
    <source>
        <dbReference type="SMART" id="SM00418"/>
    </source>
</evidence>
<dbReference type="EMBL" id="JBHTBF010000002">
    <property type="protein sequence ID" value="MFC7317721.1"/>
    <property type="molecule type" value="Genomic_DNA"/>
</dbReference>
<keyword evidence="4" id="KW-1133">Transmembrane helix</keyword>
<dbReference type="SMART" id="SM00418">
    <property type="entry name" value="HTH_ARSR"/>
    <property type="match status" value="1"/>
</dbReference>
<gene>
    <name evidence="6" type="ORF">ACFQPE_13120</name>
</gene>
<keyword evidence="1" id="KW-0805">Transcription regulation</keyword>
<dbReference type="InterPro" id="IPR001845">
    <property type="entry name" value="HTH_ArsR_DNA-bd_dom"/>
</dbReference>
<keyword evidence="4" id="KW-0812">Transmembrane</keyword>
<dbReference type="GeneID" id="79315598"/>
<dbReference type="GO" id="GO:0003677">
    <property type="term" value="F:DNA binding"/>
    <property type="evidence" value="ECO:0007669"/>
    <property type="project" value="UniProtKB-KW"/>
</dbReference>